<reference evidence="1" key="1">
    <citation type="submission" date="2013-08" db="EMBL/GenBank/DDBJ databases">
        <authorList>
            <person name="Mendez C."/>
            <person name="Richter M."/>
            <person name="Ferrer M."/>
            <person name="Sanchez J."/>
        </authorList>
    </citation>
    <scope>NUCLEOTIDE SEQUENCE</scope>
</reference>
<evidence type="ECO:0000313" key="1">
    <source>
        <dbReference type="EMBL" id="EQD28819.1"/>
    </source>
</evidence>
<proteinExistence type="predicted"/>
<accession>T0ZJA3</accession>
<comment type="caution">
    <text evidence="1">The sequence shown here is derived from an EMBL/GenBank/DDBJ whole genome shotgun (WGS) entry which is preliminary data.</text>
</comment>
<sequence length="75" mass="8563">MQTSLADYVISFDNALDRDFCAQLVVQFNRLQDRWYRGGIAQMPGLAESSWAELNISAFADDAFKGFFLSLIDKY</sequence>
<reference evidence="1" key="2">
    <citation type="journal article" date="2014" name="ISME J.">
        <title>Microbial stratification in low pH oxic and suboxic macroscopic growths along an acid mine drainage.</title>
        <authorList>
            <person name="Mendez-Garcia C."/>
            <person name="Mesa V."/>
            <person name="Sprenger R.R."/>
            <person name="Richter M."/>
            <person name="Diez M.S."/>
            <person name="Solano J."/>
            <person name="Bargiela R."/>
            <person name="Golyshina O.V."/>
            <person name="Manteca A."/>
            <person name="Ramos J.L."/>
            <person name="Gallego J.R."/>
            <person name="Llorente I."/>
            <person name="Martins Dos Santos V.A."/>
            <person name="Jensen O.N."/>
            <person name="Pelaez A.I."/>
            <person name="Sanchez J."/>
            <person name="Ferrer M."/>
        </authorList>
    </citation>
    <scope>NUCLEOTIDE SEQUENCE</scope>
</reference>
<protein>
    <submittedName>
        <fullName evidence="1">Uncharacterized protein</fullName>
    </submittedName>
</protein>
<organism evidence="1">
    <name type="scientific">mine drainage metagenome</name>
    <dbReference type="NCBI Taxonomy" id="410659"/>
    <lineage>
        <taxon>unclassified sequences</taxon>
        <taxon>metagenomes</taxon>
        <taxon>ecological metagenomes</taxon>
    </lineage>
</organism>
<gene>
    <name evidence="1" type="ORF">B2A_14742</name>
</gene>
<name>T0ZJA3_9ZZZZ</name>
<dbReference type="AlphaFoldDB" id="T0ZJA3"/>
<feature type="non-terminal residue" evidence="1">
    <location>
        <position position="75"/>
    </location>
</feature>
<dbReference type="EMBL" id="AUZZ01010714">
    <property type="protein sequence ID" value="EQD28819.1"/>
    <property type="molecule type" value="Genomic_DNA"/>
</dbReference>